<feature type="chain" id="PRO_5018731604" description="Glucan endo-1,3-beta-D-glucosidase" evidence="10">
    <location>
        <begin position="23"/>
        <end position="337"/>
    </location>
</feature>
<dbReference type="PROSITE" id="PS00587">
    <property type="entry name" value="GLYCOSYL_HYDROL_F17"/>
    <property type="match status" value="1"/>
</dbReference>
<dbReference type="Proteomes" id="UP000004994">
    <property type="component" value="Chromosome 3"/>
</dbReference>
<protein>
    <recommendedName>
        <fullName evidence="13">Glucan endo-1,3-beta-D-glucosidase</fullName>
    </recommendedName>
</protein>
<evidence type="ECO:0000256" key="8">
    <source>
        <dbReference type="RuleBase" id="RU004335"/>
    </source>
</evidence>
<evidence type="ECO:0000256" key="4">
    <source>
        <dbReference type="ARBA" id="ARBA00022821"/>
    </source>
</evidence>
<dbReference type="GeneID" id="101243964"/>
<dbReference type="Gramene" id="Solyc03g025650.2.1">
    <property type="protein sequence ID" value="Solyc03g025650.2.1"/>
    <property type="gene ID" value="Solyc03g025650.2"/>
</dbReference>
<reference evidence="11" key="1">
    <citation type="journal article" date="2012" name="Nature">
        <title>The tomato genome sequence provides insights into fleshy fruit evolution.</title>
        <authorList>
            <consortium name="Tomato Genome Consortium"/>
        </authorList>
    </citation>
    <scope>NUCLEOTIDE SEQUENCE [LARGE SCALE GENOMIC DNA]</scope>
    <source>
        <strain evidence="11">cv. Heinz 1706</strain>
    </source>
</reference>
<dbReference type="FunCoup" id="A0A3Q7FHC9">
    <property type="interactions" value="18"/>
</dbReference>
<evidence type="ECO:0000256" key="5">
    <source>
        <dbReference type="ARBA" id="ARBA00023283"/>
    </source>
</evidence>
<keyword evidence="6 9" id="KW-0326">Glycosidase</keyword>
<evidence type="ECO:0000256" key="6">
    <source>
        <dbReference type="ARBA" id="ARBA00023295"/>
    </source>
</evidence>
<dbReference type="EnsemblPlants" id="Solyc03g025650.2.1">
    <property type="protein sequence ID" value="Solyc03g025650.2.1"/>
    <property type="gene ID" value="Solyc03g025650.2"/>
</dbReference>
<feature type="signal peptide" evidence="10">
    <location>
        <begin position="1"/>
        <end position="22"/>
    </location>
</feature>
<keyword evidence="2 10" id="KW-0732">Signal</keyword>
<dbReference type="OMA" id="QANGYPL"/>
<dbReference type="FunFam" id="3.20.20.80:FF:000010">
    <property type="entry name" value="glucan endo-1,3-beta-glucosidase, basic"/>
    <property type="match status" value="1"/>
</dbReference>
<accession>A0A3Q7FHC9</accession>
<evidence type="ECO:0008006" key="13">
    <source>
        <dbReference type="Google" id="ProtNLM"/>
    </source>
</evidence>
<evidence type="ECO:0000313" key="11">
    <source>
        <dbReference type="EnsemblPlants" id="Solyc03g025650.2.1"/>
    </source>
</evidence>
<keyword evidence="12" id="KW-1185">Reference proteome</keyword>
<dbReference type="GO" id="GO:0005975">
    <property type="term" value="P:carbohydrate metabolic process"/>
    <property type="evidence" value="ECO:0007669"/>
    <property type="project" value="InterPro"/>
</dbReference>
<dbReference type="InParanoid" id="A0A3Q7FHC9"/>
<dbReference type="STRING" id="4081.A0A3Q7FHC9"/>
<dbReference type="InterPro" id="IPR000490">
    <property type="entry name" value="Glyco_hydro_17"/>
</dbReference>
<dbReference type="SMR" id="A0A3Q7FHC9"/>
<dbReference type="Gene3D" id="3.20.20.80">
    <property type="entry name" value="Glycosidases"/>
    <property type="match status" value="1"/>
</dbReference>
<evidence type="ECO:0000256" key="9">
    <source>
        <dbReference type="RuleBase" id="RU004336"/>
    </source>
</evidence>
<dbReference type="SUPFAM" id="SSF51445">
    <property type="entry name" value="(Trans)glycosidases"/>
    <property type="match status" value="1"/>
</dbReference>
<name>A0A3Q7FHC9_SOLLC</name>
<keyword evidence="3 9" id="KW-0378">Hydrolase</keyword>
<dbReference type="RefSeq" id="XP_004234453.1">
    <property type="nucleotide sequence ID" value="XM_004234405.5"/>
</dbReference>
<dbReference type="PaxDb" id="4081-Solyc03g025650.1.1"/>
<sequence>MQHLCVLLFLFACVTLRSGVEGIGVNYGFLGDNLPPPTQVINLLKSINIQKTRIFDPNPAVLKALEGSGISVILGTRNEDLQPLASDLNFATNWVITNVVPHVSSVNFAYISAGNEVIPGQLASFVLGAIQNLDSALKALNLNIPVTTTVSLQVLGTSYPPSQGVFTEESIQFLRPIAQFLATKEYPLLADVYPYFAYASSPEHIQLDYALVKNTADNVIDGDLRYSNLFDAMVDALYAALEKVGQAGLGVVISETGWPSGGDVYATIDNAQTYVNNLIAHVASGKGTPRKPGKVVETYIFALFNENQKPVGTEQNFGLFYPNMTEVYHVNLTPMKK</sequence>
<evidence type="ECO:0000256" key="7">
    <source>
        <dbReference type="ARBA" id="ARBA00053728"/>
    </source>
</evidence>
<comment type="similarity">
    <text evidence="1 8">Belongs to the glycosyl hydrolase 17 family.</text>
</comment>
<evidence type="ECO:0000256" key="3">
    <source>
        <dbReference type="ARBA" id="ARBA00022801"/>
    </source>
</evidence>
<proteinExistence type="inferred from homology"/>
<evidence type="ECO:0000256" key="1">
    <source>
        <dbReference type="ARBA" id="ARBA00008773"/>
    </source>
</evidence>
<dbReference type="Pfam" id="PF00332">
    <property type="entry name" value="Glyco_hydro_17"/>
    <property type="match status" value="1"/>
</dbReference>
<evidence type="ECO:0000313" key="12">
    <source>
        <dbReference type="Proteomes" id="UP000004994"/>
    </source>
</evidence>
<dbReference type="GO" id="GO:0004553">
    <property type="term" value="F:hydrolase activity, hydrolyzing O-glycosyl compounds"/>
    <property type="evidence" value="ECO:0007669"/>
    <property type="project" value="InterPro"/>
</dbReference>
<dbReference type="GO" id="GO:0006952">
    <property type="term" value="P:defense response"/>
    <property type="evidence" value="ECO:0007669"/>
    <property type="project" value="UniProtKB-KW"/>
</dbReference>
<reference evidence="11" key="2">
    <citation type="submission" date="2019-01" db="UniProtKB">
        <authorList>
            <consortium name="EnsemblPlants"/>
        </authorList>
    </citation>
    <scope>IDENTIFICATION</scope>
    <source>
        <strain evidence="11">cv. Heinz 1706</strain>
    </source>
</reference>
<comment type="function">
    <text evidence="7">Implicated in the defense of plants against pathogens.</text>
</comment>
<gene>
    <name evidence="11" type="primary">LOC101243964</name>
</gene>
<dbReference type="InterPro" id="IPR017853">
    <property type="entry name" value="GH"/>
</dbReference>
<dbReference type="KEGG" id="sly:101243964"/>
<keyword evidence="5" id="KW-0873">Pyrrolidone carboxylic acid</keyword>
<evidence type="ECO:0000256" key="2">
    <source>
        <dbReference type="ARBA" id="ARBA00022729"/>
    </source>
</evidence>
<evidence type="ECO:0000256" key="10">
    <source>
        <dbReference type="SAM" id="SignalP"/>
    </source>
</evidence>
<dbReference type="OrthoDB" id="941679at2759"/>
<dbReference type="PANTHER" id="PTHR32227">
    <property type="entry name" value="GLUCAN ENDO-1,3-BETA-GLUCOSIDASE BG1-RELATED-RELATED"/>
    <property type="match status" value="1"/>
</dbReference>
<keyword evidence="4" id="KW-0611">Plant defense</keyword>
<dbReference type="AlphaFoldDB" id="A0A3Q7FHC9"/>
<dbReference type="InterPro" id="IPR044965">
    <property type="entry name" value="Glyco_hydro_17_plant"/>
</dbReference>
<organism evidence="11">
    <name type="scientific">Solanum lycopersicum</name>
    <name type="common">Tomato</name>
    <name type="synonym">Lycopersicon esculentum</name>
    <dbReference type="NCBI Taxonomy" id="4081"/>
    <lineage>
        <taxon>Eukaryota</taxon>
        <taxon>Viridiplantae</taxon>
        <taxon>Streptophyta</taxon>
        <taxon>Embryophyta</taxon>
        <taxon>Tracheophyta</taxon>
        <taxon>Spermatophyta</taxon>
        <taxon>Magnoliopsida</taxon>
        <taxon>eudicotyledons</taxon>
        <taxon>Gunneridae</taxon>
        <taxon>Pentapetalae</taxon>
        <taxon>asterids</taxon>
        <taxon>lamiids</taxon>
        <taxon>Solanales</taxon>
        <taxon>Solanaceae</taxon>
        <taxon>Solanoideae</taxon>
        <taxon>Solaneae</taxon>
        <taxon>Solanum</taxon>
        <taxon>Solanum subgen. Lycopersicon</taxon>
    </lineage>
</organism>